<evidence type="ECO:0000259" key="2">
    <source>
        <dbReference type="Pfam" id="PF18962"/>
    </source>
</evidence>
<name>A0A6S6SA61_9BACT</name>
<protein>
    <recommendedName>
        <fullName evidence="2">Secretion system C-terminal sorting domain-containing protein</fullName>
    </recommendedName>
</protein>
<organism evidence="3">
    <name type="scientific">uncultured Aureispira sp</name>
    <dbReference type="NCBI Taxonomy" id="1331704"/>
    <lineage>
        <taxon>Bacteria</taxon>
        <taxon>Pseudomonadati</taxon>
        <taxon>Bacteroidota</taxon>
        <taxon>Saprospiria</taxon>
        <taxon>Saprospirales</taxon>
        <taxon>Saprospiraceae</taxon>
        <taxon>Aureispira</taxon>
        <taxon>environmental samples</taxon>
    </lineage>
</organism>
<dbReference type="EMBL" id="CACVAQ010000123">
    <property type="protein sequence ID" value="CAA6806793.1"/>
    <property type="molecule type" value="Genomic_DNA"/>
</dbReference>
<feature type="domain" description="Secretion system C-terminal sorting" evidence="2">
    <location>
        <begin position="636"/>
        <end position="711"/>
    </location>
</feature>
<dbReference type="AlphaFoldDB" id="A0A6S6SA61"/>
<dbReference type="Pfam" id="PF18962">
    <property type="entry name" value="Por_Secre_tail"/>
    <property type="match status" value="1"/>
</dbReference>
<evidence type="ECO:0000313" key="3">
    <source>
        <dbReference type="EMBL" id="CAA6806793.1"/>
    </source>
</evidence>
<feature type="signal peptide" evidence="1">
    <location>
        <begin position="1"/>
        <end position="25"/>
    </location>
</feature>
<proteinExistence type="predicted"/>
<accession>A0A6S6SA61</accession>
<reference evidence="3" key="1">
    <citation type="submission" date="2020-01" db="EMBL/GenBank/DDBJ databases">
        <authorList>
            <person name="Meier V. D."/>
            <person name="Meier V D."/>
        </authorList>
    </citation>
    <scope>NUCLEOTIDE SEQUENCE</scope>
    <source>
        <strain evidence="3">HLG_WM_MAG_10</strain>
    </source>
</reference>
<feature type="chain" id="PRO_5028365651" description="Secretion system C-terminal sorting domain-containing protein" evidence="1">
    <location>
        <begin position="26"/>
        <end position="712"/>
    </location>
</feature>
<dbReference type="NCBIfam" id="TIGR04183">
    <property type="entry name" value="Por_Secre_tail"/>
    <property type="match status" value="1"/>
</dbReference>
<gene>
    <name evidence="3" type="ORF">HELGO_WM34603</name>
</gene>
<keyword evidence="1" id="KW-0732">Signal</keyword>
<evidence type="ECO:0000256" key="1">
    <source>
        <dbReference type="SAM" id="SignalP"/>
    </source>
</evidence>
<dbReference type="InterPro" id="IPR026444">
    <property type="entry name" value="Secre_tail"/>
</dbReference>
<sequence length="712" mass="74969">MVKINLMRFAALAFTVFFMGTSADAQTKIWGVGSTTGVADAEFSTPFTNATSYTAGDNATTWTALTVNENGGATIPGNAYWVRSLTGYSAGGYAGTTPLASPSQVNGIAIFDSDFLDNAGVSGAFGTGTSPTVHRGELISPRIDLTGYADSALTIQFFTRYREFAVTELSISISVDDGQTWVATNDFRGSVSDDVADFARVLFANATAGVANLSQCRIRFAFDGDYYYASVDDVTIEVAPSYDIAIGGPETGSTLLIGSGNTAKIGGNSYNALNNIVHANDLREWFWGAKAINLGAVDLLPSDSAAIYVSIDFTDALSGAVTTDVYVDTMYFDSLVAGDISGQTQIDYLNDLNFMNTYGAGQYAVTYWVAHKNADGNTANDTSMHTFTITDDTAPLTNYISKAQLSIDGGVFSSRGIFPGGAPFSSWEYGSVYFFPRGESDTITIDSVSFRYRLTNGFSGAANQTLFCNVYELDPSAGVLDDGTLLTQVGIGTISLSGLGTTVAAGDYGLTTVTGFIDAAGAGAMAGLKDNGFYYVSILTNPGLTGGIASFGSDDVPLIGGDDGINYYMNSALTRADSVINPSPINVTDAAGSSTWYWTGFGSDVVPSIGLFLGVKPEVPLSVSTVYASTGATFNVYPNPASDVLNFNFEAEEATDVMYILTDITGRVLNVSQSSNVTNDTQSMDVSTLTAGVYLLTAKSADKNWTEKVVID</sequence>